<dbReference type="EMBL" id="JQBS01000017">
    <property type="protein sequence ID" value="KRN57013.1"/>
    <property type="molecule type" value="Genomic_DNA"/>
</dbReference>
<dbReference type="RefSeq" id="WP_034571924.1">
    <property type="nucleotide sequence ID" value="NZ_JQBS01000017.1"/>
</dbReference>
<evidence type="ECO:0000313" key="1">
    <source>
        <dbReference type="EMBL" id="KRN57013.1"/>
    </source>
</evidence>
<comment type="caution">
    <text evidence="1">The sequence shown here is derived from an EMBL/GenBank/DDBJ whole genome shotgun (WGS) entry which is preliminary data.</text>
</comment>
<organism evidence="1 2">
    <name type="scientific">Carnobacterium divergens DSM 20623</name>
    <dbReference type="NCBI Taxonomy" id="1449336"/>
    <lineage>
        <taxon>Bacteria</taxon>
        <taxon>Bacillati</taxon>
        <taxon>Bacillota</taxon>
        <taxon>Bacilli</taxon>
        <taxon>Lactobacillales</taxon>
        <taxon>Carnobacteriaceae</taxon>
        <taxon>Carnobacterium</taxon>
    </lineage>
</organism>
<protein>
    <submittedName>
        <fullName evidence="1">Uncharacterized protein</fullName>
    </submittedName>
</protein>
<dbReference type="AlphaFoldDB" id="A0A0R2I3U0"/>
<dbReference type="eggNOG" id="COG4932">
    <property type="taxonomic scope" value="Bacteria"/>
</dbReference>
<name>A0A0R2I3U0_CARDV</name>
<dbReference type="InterPro" id="IPR011252">
    <property type="entry name" value="Fibrogen-bd_dom1"/>
</dbReference>
<evidence type="ECO:0000313" key="2">
    <source>
        <dbReference type="Proteomes" id="UP000051658"/>
    </source>
</evidence>
<gene>
    <name evidence="1" type="ORF">IV74_GL000663</name>
</gene>
<dbReference type="GO" id="GO:0007155">
    <property type="term" value="P:cell adhesion"/>
    <property type="evidence" value="ECO:0007669"/>
    <property type="project" value="InterPro"/>
</dbReference>
<proteinExistence type="predicted"/>
<dbReference type="Proteomes" id="UP000051658">
    <property type="component" value="Unassembled WGS sequence"/>
</dbReference>
<accession>A0A0R2I3U0</accession>
<dbReference type="GeneID" id="89587954"/>
<reference evidence="1 2" key="1">
    <citation type="journal article" date="2015" name="Genome Announc.">
        <title>Expanding the biotechnology potential of lactobacilli through comparative genomics of 213 strains and associated genera.</title>
        <authorList>
            <person name="Sun Z."/>
            <person name="Harris H.M."/>
            <person name="McCann A."/>
            <person name="Guo C."/>
            <person name="Argimon S."/>
            <person name="Zhang W."/>
            <person name="Yang X."/>
            <person name="Jeffery I.B."/>
            <person name="Cooney J.C."/>
            <person name="Kagawa T.F."/>
            <person name="Liu W."/>
            <person name="Song Y."/>
            <person name="Salvetti E."/>
            <person name="Wrobel A."/>
            <person name="Rasinkangas P."/>
            <person name="Parkhill J."/>
            <person name="Rea M.C."/>
            <person name="O'Sullivan O."/>
            <person name="Ritari J."/>
            <person name="Douillard F.P."/>
            <person name="Paul Ross R."/>
            <person name="Yang R."/>
            <person name="Briner A.E."/>
            <person name="Felis G.E."/>
            <person name="de Vos W.M."/>
            <person name="Barrangou R."/>
            <person name="Klaenhammer T.R."/>
            <person name="Caufield P.W."/>
            <person name="Cui Y."/>
            <person name="Zhang H."/>
            <person name="O'Toole P.W."/>
        </authorList>
    </citation>
    <scope>NUCLEOTIDE SEQUENCE [LARGE SCALE GENOMIC DNA]</scope>
    <source>
        <strain evidence="1 2">DSM 20623</strain>
    </source>
</reference>
<keyword evidence="2" id="KW-1185">Reference proteome</keyword>
<dbReference type="Gene3D" id="2.60.40.1280">
    <property type="match status" value="1"/>
</dbReference>
<sequence>MIKRTNKGFSLFLIFALVFPMIIGGLTAVTTVANATELGRSKLVDSVKLEKTELYNGERIGISVTFSEKTRSEN</sequence>